<dbReference type="PANTHER" id="PTHR41368:SF1">
    <property type="entry name" value="PROTEIN YGHO"/>
    <property type="match status" value="1"/>
</dbReference>
<dbReference type="SUPFAM" id="SSF55729">
    <property type="entry name" value="Acyl-CoA N-acyltransferases (Nat)"/>
    <property type="match status" value="1"/>
</dbReference>
<dbReference type="OrthoDB" id="9806005at2"/>
<gene>
    <name evidence="1" type="ORF">GJJ30_03745</name>
</gene>
<name>A0A7K0EEZ6_9BACT</name>
<comment type="caution">
    <text evidence="1">The sequence shown here is derived from an EMBL/GenBank/DDBJ whole genome shotgun (WGS) entry which is preliminary data.</text>
</comment>
<dbReference type="InterPro" id="IPR039968">
    <property type="entry name" value="BcerS-like"/>
</dbReference>
<sequence length="404" mass="46920">MQVVEVGQHAKYQREFIQFPVRLYQNNPFWIRPLDTDVEEVFDPARNKRFENGECIRYLLLNDAQETIGRIAAFVDRDIANLDNDQPTGGLGFFECINDQAAAFRLFDTAKTWLRNRGMEAMDGPINFGDRDRWWGLLVDGFDREPNYCMPYTKPYYIAFFEAYGFQDYFKQFTFGIPTTWSKLTSMSQTVKDRAQRIYENGDYSFRTIDKRQLPAAAEQFRHIYNAAWAGHSGVKEMSAGQAQALMQKLKPIIDEKIIYFAYYGDEPVAFFVCLPELNQIFKYVNGKLDLIGKLKFLWHLIRKTNRKAFGVVFGVAPAHQGKGLEAAIALRMPHEAAHNPAFQYTELEMNWVGDFNPIMVRFVSQLGSTIVKTHITYRYLFDRSKPFKRCPVIARRKEKPSAE</sequence>
<proteinExistence type="predicted"/>
<dbReference type="RefSeq" id="WP_154173268.1">
    <property type="nucleotide sequence ID" value="NZ_WJXZ01000001.1"/>
</dbReference>
<evidence type="ECO:0008006" key="3">
    <source>
        <dbReference type="Google" id="ProtNLM"/>
    </source>
</evidence>
<dbReference type="Gene3D" id="3.40.630.30">
    <property type="match status" value="1"/>
</dbReference>
<reference evidence="1 2" key="1">
    <citation type="journal article" date="2018" name="Antonie Van Leeuwenhoek">
        <title>Larkinella terrae sp. nov., isolated from soil on Jeju Island, South Korea.</title>
        <authorList>
            <person name="Ten L.N."/>
            <person name="Jeon J."/>
            <person name="Park S.J."/>
            <person name="Park S."/>
            <person name="Lee S.Y."/>
            <person name="Kim M.K."/>
            <person name="Jung H.Y."/>
        </authorList>
    </citation>
    <scope>NUCLEOTIDE SEQUENCE [LARGE SCALE GENOMIC DNA]</scope>
    <source>
        <strain evidence="1 2">KCTC 52001</strain>
    </source>
</reference>
<organism evidence="1 2">
    <name type="scientific">Larkinella terrae</name>
    <dbReference type="NCBI Taxonomy" id="2025311"/>
    <lineage>
        <taxon>Bacteria</taxon>
        <taxon>Pseudomonadati</taxon>
        <taxon>Bacteroidota</taxon>
        <taxon>Cytophagia</taxon>
        <taxon>Cytophagales</taxon>
        <taxon>Spirosomataceae</taxon>
        <taxon>Larkinella</taxon>
    </lineage>
</organism>
<accession>A0A7K0EEZ6</accession>
<dbReference type="InterPro" id="IPR016181">
    <property type="entry name" value="Acyl_CoA_acyltransferase"/>
</dbReference>
<protein>
    <recommendedName>
        <fullName evidence="3">GNAT family N-acetyltransferase</fullName>
    </recommendedName>
</protein>
<keyword evidence="2" id="KW-1185">Reference proteome</keyword>
<dbReference type="Proteomes" id="UP000441754">
    <property type="component" value="Unassembled WGS sequence"/>
</dbReference>
<dbReference type="PANTHER" id="PTHR41368">
    <property type="entry name" value="PROTEIN YGHO"/>
    <property type="match status" value="1"/>
</dbReference>
<evidence type="ECO:0000313" key="2">
    <source>
        <dbReference type="Proteomes" id="UP000441754"/>
    </source>
</evidence>
<evidence type="ECO:0000313" key="1">
    <source>
        <dbReference type="EMBL" id="MRS60394.1"/>
    </source>
</evidence>
<dbReference type="AlphaFoldDB" id="A0A7K0EEZ6"/>
<dbReference type="EMBL" id="WJXZ01000001">
    <property type="protein sequence ID" value="MRS60394.1"/>
    <property type="molecule type" value="Genomic_DNA"/>
</dbReference>